<reference evidence="2" key="1">
    <citation type="submission" date="2019-04" db="EMBL/GenBank/DDBJ databases">
        <title>Sequencing of skin fungus with MAO and IRED activity.</title>
        <authorList>
            <person name="Marsaioli A.J."/>
            <person name="Bonatto J.M.C."/>
            <person name="Reis Junior O."/>
        </authorList>
    </citation>
    <scope>NUCLEOTIDE SEQUENCE</scope>
    <source>
        <strain evidence="2">30M1</strain>
    </source>
</reference>
<protein>
    <submittedName>
        <fullName evidence="2">Uncharacterized protein</fullName>
    </submittedName>
</protein>
<proteinExistence type="predicted"/>
<dbReference type="EMBL" id="SWKU01000019">
    <property type="protein sequence ID" value="KAF2998480.1"/>
    <property type="molecule type" value="Genomic_DNA"/>
</dbReference>
<sequence length="344" mass="38277">MASLMDLPPEMRNSIYDHVLTGPAPSLGLLRASKSLHNEAASYFYKHNRFTVDMAAEATDGMTILPPISDKYLKHLRHLAVNICVTASNAALSMDRLTTLADRAAALSVLTLNLTSTTSRLLSRRVDDSMLGEDHTLTLALHRFLSSKAIRSVCVNLDDVWFTPGVATRLLSEFGGNLEIVTVTRGVERQLLGQTTWTHLRDLDLGSVEESGDDTWTSSSTADTAPSTPESLRLALSELDQFSPMDFFDEDMADLHKERGDGPGYSSFHPETFDSQHAADWSEMEEELTEEDDIDDEEMEDIDSLDAILNNLQDVAHWRANEADVYYATNFAPEMLGRWIDTLT</sequence>
<accession>A0A9P4T9I9</accession>
<dbReference type="OrthoDB" id="62952at2759"/>
<comment type="caution">
    <text evidence="2">The sequence shown here is derived from an EMBL/GenBank/DDBJ whole genome shotgun (WGS) entry which is preliminary data.</text>
</comment>
<organism evidence="2 3">
    <name type="scientific">Curvularia kusanoi</name>
    <name type="common">Cochliobolus kusanoi</name>
    <dbReference type="NCBI Taxonomy" id="90978"/>
    <lineage>
        <taxon>Eukaryota</taxon>
        <taxon>Fungi</taxon>
        <taxon>Dikarya</taxon>
        <taxon>Ascomycota</taxon>
        <taxon>Pezizomycotina</taxon>
        <taxon>Dothideomycetes</taxon>
        <taxon>Pleosporomycetidae</taxon>
        <taxon>Pleosporales</taxon>
        <taxon>Pleosporineae</taxon>
        <taxon>Pleosporaceae</taxon>
        <taxon>Curvularia</taxon>
    </lineage>
</organism>
<dbReference type="Proteomes" id="UP000801428">
    <property type="component" value="Unassembled WGS sequence"/>
</dbReference>
<name>A0A9P4T9I9_CURKU</name>
<evidence type="ECO:0000256" key="1">
    <source>
        <dbReference type="SAM" id="MobiDB-lite"/>
    </source>
</evidence>
<gene>
    <name evidence="2" type="ORF">E8E13_002856</name>
</gene>
<keyword evidence="3" id="KW-1185">Reference proteome</keyword>
<feature type="compositionally biased region" description="Low complexity" evidence="1">
    <location>
        <begin position="214"/>
        <end position="230"/>
    </location>
</feature>
<evidence type="ECO:0000313" key="3">
    <source>
        <dbReference type="Proteomes" id="UP000801428"/>
    </source>
</evidence>
<dbReference type="PANTHER" id="PTHR42085">
    <property type="entry name" value="F-BOX DOMAIN-CONTAINING PROTEIN"/>
    <property type="match status" value="1"/>
</dbReference>
<dbReference type="InterPro" id="IPR038883">
    <property type="entry name" value="AN11006-like"/>
</dbReference>
<evidence type="ECO:0000313" key="2">
    <source>
        <dbReference type="EMBL" id="KAF2998480.1"/>
    </source>
</evidence>
<dbReference type="AlphaFoldDB" id="A0A9P4T9I9"/>
<dbReference type="PANTHER" id="PTHR42085:SF2">
    <property type="entry name" value="F-BOX DOMAIN-CONTAINING PROTEIN"/>
    <property type="match status" value="1"/>
</dbReference>
<feature type="region of interest" description="Disordered" evidence="1">
    <location>
        <begin position="208"/>
        <end position="230"/>
    </location>
</feature>